<dbReference type="Pfam" id="PF01419">
    <property type="entry name" value="Jacalin"/>
    <property type="match status" value="1"/>
</dbReference>
<feature type="compositionally biased region" description="Low complexity" evidence="1">
    <location>
        <begin position="78"/>
        <end position="89"/>
    </location>
</feature>
<dbReference type="RefSeq" id="XP_024585777.1">
    <property type="nucleotide sequence ID" value="XM_024720594.1"/>
</dbReference>
<evidence type="ECO:0000259" key="2">
    <source>
        <dbReference type="PROSITE" id="PS51752"/>
    </source>
</evidence>
<dbReference type="SUPFAM" id="SSF51101">
    <property type="entry name" value="Mannose-binding lectins"/>
    <property type="match status" value="1"/>
</dbReference>
<dbReference type="OMA" id="THEGSWN"/>
<dbReference type="AlphaFoldDB" id="A0A0P1B4U4"/>
<name>A0A0P1B4U4_PLAHL</name>
<organism evidence="3 4">
    <name type="scientific">Plasmopara halstedii</name>
    <name type="common">Downy mildew of sunflower</name>
    <dbReference type="NCBI Taxonomy" id="4781"/>
    <lineage>
        <taxon>Eukaryota</taxon>
        <taxon>Sar</taxon>
        <taxon>Stramenopiles</taxon>
        <taxon>Oomycota</taxon>
        <taxon>Peronosporomycetes</taxon>
        <taxon>Peronosporales</taxon>
        <taxon>Peronosporaceae</taxon>
        <taxon>Plasmopara</taxon>
    </lineage>
</organism>
<dbReference type="PROSITE" id="PS51752">
    <property type="entry name" value="JACALIN_LECTIN"/>
    <property type="match status" value="1"/>
</dbReference>
<evidence type="ECO:0000313" key="4">
    <source>
        <dbReference type="Proteomes" id="UP000054928"/>
    </source>
</evidence>
<feature type="region of interest" description="Disordered" evidence="1">
    <location>
        <begin position="193"/>
        <end position="255"/>
    </location>
</feature>
<sequence length="290" mass="30432">METHEGSWNGHTCIYFLGFSTNKGVTVVGGTRTNTNSIVPAPKGYQIGGFLGRSGIYLEQLGVIWQTVPDSSIKNLPSSASTSSDGSSSSDEEKIDTTKLDLKDDSDTYSLSDASSSVDSTSSDISDSMSDDKMLKYVTDASTGSNDDLTTSSLADLSTKVSSLASSSSDANGSMSLDNKKGIVKNLHGLRFDSLDTSDGASESEFKGVDDFTDDEASNNASDQTSSYLDEMSSGSTAEPSLLASKTSDAHSSMSSKKAEISAADLFDLMASSRYASTDTSLNGYDVSKE</sequence>
<reference evidence="4" key="1">
    <citation type="submission" date="2014-09" db="EMBL/GenBank/DDBJ databases">
        <authorList>
            <person name="Sharma Rahul"/>
            <person name="Thines Marco"/>
        </authorList>
    </citation>
    <scope>NUCLEOTIDE SEQUENCE [LARGE SCALE GENOMIC DNA]</scope>
</reference>
<dbReference type="InterPro" id="IPR036404">
    <property type="entry name" value="Jacalin-like_lectin_dom_sf"/>
</dbReference>
<dbReference type="EMBL" id="CCYD01003055">
    <property type="protein sequence ID" value="CEG49408.1"/>
    <property type="molecule type" value="Genomic_DNA"/>
</dbReference>
<dbReference type="Proteomes" id="UP000054928">
    <property type="component" value="Unassembled WGS sequence"/>
</dbReference>
<feature type="region of interest" description="Disordered" evidence="1">
    <location>
        <begin position="74"/>
        <end position="129"/>
    </location>
</feature>
<protein>
    <submittedName>
        <fullName evidence="3">Mannose-binding lectin</fullName>
    </submittedName>
</protein>
<dbReference type="GO" id="GO:0030246">
    <property type="term" value="F:carbohydrate binding"/>
    <property type="evidence" value="ECO:0007669"/>
    <property type="project" value="UniProtKB-KW"/>
</dbReference>
<proteinExistence type="predicted"/>
<evidence type="ECO:0000256" key="1">
    <source>
        <dbReference type="SAM" id="MobiDB-lite"/>
    </source>
</evidence>
<evidence type="ECO:0000313" key="3">
    <source>
        <dbReference type="EMBL" id="CEG49408.1"/>
    </source>
</evidence>
<feature type="compositionally biased region" description="Polar residues" evidence="1">
    <location>
        <begin position="218"/>
        <end position="255"/>
    </location>
</feature>
<feature type="compositionally biased region" description="Low complexity" evidence="1">
    <location>
        <begin position="108"/>
        <end position="128"/>
    </location>
</feature>
<keyword evidence="3" id="KW-0430">Lectin</keyword>
<dbReference type="InterPro" id="IPR001229">
    <property type="entry name" value="Jacalin-like_lectin_dom"/>
</dbReference>
<feature type="compositionally biased region" description="Basic and acidic residues" evidence="1">
    <location>
        <begin position="91"/>
        <end position="106"/>
    </location>
</feature>
<accession>A0A0P1B4U4</accession>
<feature type="domain" description="Jacalin-type lectin" evidence="2">
    <location>
        <begin position="1"/>
        <end position="67"/>
    </location>
</feature>
<keyword evidence="4" id="KW-1185">Reference proteome</keyword>
<dbReference type="GeneID" id="36402227"/>
<dbReference type="Gene3D" id="2.100.10.30">
    <property type="entry name" value="Jacalin-like lectin domain"/>
    <property type="match status" value="1"/>
</dbReference>